<feature type="compositionally biased region" description="Low complexity" evidence="1">
    <location>
        <begin position="101"/>
        <end position="117"/>
    </location>
</feature>
<feature type="region of interest" description="Disordered" evidence="1">
    <location>
        <begin position="69"/>
        <end position="249"/>
    </location>
</feature>
<evidence type="ECO:0000313" key="2">
    <source>
        <dbReference type="EMBL" id="CAD8805785.1"/>
    </source>
</evidence>
<reference evidence="2" key="1">
    <citation type="submission" date="2021-01" db="EMBL/GenBank/DDBJ databases">
        <authorList>
            <person name="Corre E."/>
            <person name="Pelletier E."/>
            <person name="Niang G."/>
            <person name="Scheremetjew M."/>
            <person name="Finn R."/>
            <person name="Kale V."/>
            <person name="Holt S."/>
            <person name="Cochrane G."/>
            <person name="Meng A."/>
            <person name="Brown T."/>
            <person name="Cohen L."/>
        </authorList>
    </citation>
    <scope>NUCLEOTIDE SEQUENCE</scope>
    <source>
        <strain evidence="2">CCMP443</strain>
    </source>
</reference>
<accession>A0A7S0W4V0</accession>
<feature type="compositionally biased region" description="Pro residues" evidence="1">
    <location>
        <begin position="131"/>
        <end position="141"/>
    </location>
</feature>
<feature type="compositionally biased region" description="Basic and acidic residues" evidence="1">
    <location>
        <begin position="75"/>
        <end position="97"/>
    </location>
</feature>
<name>A0A7S0W4V0_9CRYP</name>
<proteinExistence type="predicted"/>
<feature type="compositionally biased region" description="Polar residues" evidence="1">
    <location>
        <begin position="12"/>
        <end position="27"/>
    </location>
</feature>
<dbReference type="AlphaFoldDB" id="A0A7S0W4V0"/>
<evidence type="ECO:0000256" key="1">
    <source>
        <dbReference type="SAM" id="MobiDB-lite"/>
    </source>
</evidence>
<protein>
    <submittedName>
        <fullName evidence="2">Uncharacterized protein</fullName>
    </submittedName>
</protein>
<sequence>MGSGFAWEPEAPSNNITGRGRPSTAQSAAPDGHAVPSAPGSSSTGLAPGAIVAYTLKAGADEQEALVVEVGSSQSRRDNILIRFQDGRERNTSEAKIRVIQAADPQDAQPQQRAAPPLDGTRHNTQAQQPSPSPYKQPPASPGAFAQRGQQPISPAEIQNIPPSPERHNLGFGDTGRSSIRLHDHGQNSMGSSFGWGDEGEAQTVGRASHDRQAEPGNVEARHNQRQQMYQPSPFGAAPSGEALPVAASPPRRGEFVENRVGWEGGGALTVVKGSAAGEFCIGQRVLYKQTLRSDELPCTVLDLELPSTNGAMRTKTFYTVQFEDGRTRQTTRDKLTVPR</sequence>
<gene>
    <name evidence="2" type="ORF">HTEP1355_LOCUS19464</name>
</gene>
<organism evidence="2">
    <name type="scientific">Hemiselmis tepida</name>
    <dbReference type="NCBI Taxonomy" id="464990"/>
    <lineage>
        <taxon>Eukaryota</taxon>
        <taxon>Cryptophyceae</taxon>
        <taxon>Cryptomonadales</taxon>
        <taxon>Hemiselmidaceae</taxon>
        <taxon>Hemiselmis</taxon>
    </lineage>
</organism>
<feature type="region of interest" description="Disordered" evidence="1">
    <location>
        <begin position="1"/>
        <end position="47"/>
    </location>
</feature>
<dbReference type="EMBL" id="HBFN01033649">
    <property type="protein sequence ID" value="CAD8805785.1"/>
    <property type="molecule type" value="Transcribed_RNA"/>
</dbReference>